<gene>
    <name evidence="6" type="ORF">AMORRO_LOCUS4448</name>
</gene>
<dbReference type="AlphaFoldDB" id="A0A9N9ADC1"/>
<dbReference type="InterPro" id="IPR002654">
    <property type="entry name" value="Glyco_trans_25"/>
</dbReference>
<evidence type="ECO:0000313" key="6">
    <source>
        <dbReference type="EMBL" id="CAG8526165.1"/>
    </source>
</evidence>
<keyword evidence="7" id="KW-1185">Reference proteome</keyword>
<feature type="compositionally biased region" description="Low complexity" evidence="4">
    <location>
        <begin position="36"/>
        <end position="97"/>
    </location>
</feature>
<reference evidence="6" key="1">
    <citation type="submission" date="2021-06" db="EMBL/GenBank/DDBJ databases">
        <authorList>
            <person name="Kallberg Y."/>
            <person name="Tangrot J."/>
            <person name="Rosling A."/>
        </authorList>
    </citation>
    <scope>NUCLEOTIDE SEQUENCE</scope>
    <source>
        <strain evidence="6">CL551</strain>
    </source>
</reference>
<feature type="domain" description="Glycosyl transferase family 25" evidence="5">
    <location>
        <begin position="109"/>
        <end position="217"/>
    </location>
</feature>
<name>A0A9N9ADC1_9GLOM</name>
<feature type="region of interest" description="Disordered" evidence="4">
    <location>
        <begin position="36"/>
        <end position="98"/>
    </location>
</feature>
<dbReference type="EMBL" id="CAJVPV010002440">
    <property type="protein sequence ID" value="CAG8526165.1"/>
    <property type="molecule type" value="Genomic_DNA"/>
</dbReference>
<evidence type="ECO:0000256" key="3">
    <source>
        <dbReference type="ARBA" id="ARBA00022679"/>
    </source>
</evidence>
<dbReference type="CDD" id="cd06532">
    <property type="entry name" value="Glyco_transf_25"/>
    <property type="match status" value="1"/>
</dbReference>
<protein>
    <submittedName>
        <fullName evidence="6">4556_t:CDS:1</fullName>
    </submittedName>
</protein>
<dbReference type="GO" id="GO:0016740">
    <property type="term" value="F:transferase activity"/>
    <property type="evidence" value="ECO:0007669"/>
    <property type="project" value="UniProtKB-KW"/>
</dbReference>
<keyword evidence="2" id="KW-0328">Glycosyltransferase</keyword>
<dbReference type="PANTHER" id="PTHR10730">
    <property type="entry name" value="PROCOLLAGEN-LYSINE,2-OXOGLUTARATE 5-DIOXYGENASE/GLYCOSYLTRANSFERASE 25 FAMILY MEMBER"/>
    <property type="match status" value="1"/>
</dbReference>
<evidence type="ECO:0000256" key="2">
    <source>
        <dbReference type="ARBA" id="ARBA00022676"/>
    </source>
</evidence>
<dbReference type="PANTHER" id="PTHR10730:SF53">
    <property type="entry name" value="GLYCOSYLTRANSFERASE 25 FAMILY MEMBER"/>
    <property type="match status" value="1"/>
</dbReference>
<dbReference type="InterPro" id="IPR050757">
    <property type="entry name" value="Collagen_mod_GT25"/>
</dbReference>
<accession>A0A9N9ADC1</accession>
<evidence type="ECO:0000256" key="1">
    <source>
        <dbReference type="ARBA" id="ARBA00006721"/>
    </source>
</evidence>
<evidence type="ECO:0000313" key="7">
    <source>
        <dbReference type="Proteomes" id="UP000789342"/>
    </source>
</evidence>
<comment type="caution">
    <text evidence="6">The sequence shown here is derived from an EMBL/GenBank/DDBJ whole genome shotgun (WGS) entry which is preliminary data.</text>
</comment>
<evidence type="ECO:0000259" key="5">
    <source>
        <dbReference type="Pfam" id="PF01755"/>
    </source>
</evidence>
<comment type="similarity">
    <text evidence="1">Belongs to the glycosyltransferase 25 family.</text>
</comment>
<proteinExistence type="inferred from homology"/>
<keyword evidence="3" id="KW-0808">Transferase</keyword>
<sequence>MKRRTLVLSGFLLILLTSLYIGFLFKTVPGLLFSNSNEHSSSSSNTTSNEHVSNSSNATSNEHVSNSSNTTSNEHVSNSSNTTSNELSNSSNTISNTAPKNYNKTLGFEHIYVINLPHRRDRHFKMGDIEEVLELDFEFYPGVSNNDSEILDKYDFNIPLNIKTCYVSHYRVYESIVRNGYNSCLILEDDVDVEMDIISIMTDVYRILPDDWEMLYLGHCNWDGDGKLIGDTGSFQLYESIYPVCTHAYAVTLSGAKKLLSELTEPIYAIDIELMEKITQKRFKSYTMEPSAIVQWKSKDNPSDIFHAGKPWTYPLKKSTLHYLGFQEIKYD</sequence>
<dbReference type="Proteomes" id="UP000789342">
    <property type="component" value="Unassembled WGS sequence"/>
</dbReference>
<evidence type="ECO:0000256" key="4">
    <source>
        <dbReference type="SAM" id="MobiDB-lite"/>
    </source>
</evidence>
<dbReference type="Pfam" id="PF01755">
    <property type="entry name" value="Glyco_transf_25"/>
    <property type="match status" value="1"/>
</dbReference>
<organism evidence="6 7">
    <name type="scientific">Acaulospora morrowiae</name>
    <dbReference type="NCBI Taxonomy" id="94023"/>
    <lineage>
        <taxon>Eukaryota</taxon>
        <taxon>Fungi</taxon>
        <taxon>Fungi incertae sedis</taxon>
        <taxon>Mucoromycota</taxon>
        <taxon>Glomeromycotina</taxon>
        <taxon>Glomeromycetes</taxon>
        <taxon>Diversisporales</taxon>
        <taxon>Acaulosporaceae</taxon>
        <taxon>Acaulospora</taxon>
    </lineage>
</organism>
<dbReference type="OrthoDB" id="2326236at2759"/>